<dbReference type="RefSeq" id="WP_146531664.1">
    <property type="nucleotide sequence ID" value="NZ_SJPV01000036.1"/>
</dbReference>
<name>A0A5C6CZ36_9BACT</name>
<dbReference type="OrthoDB" id="253243at2"/>
<comment type="caution">
    <text evidence="2">The sequence shown here is derived from an EMBL/GenBank/DDBJ whole genome shotgun (WGS) entry which is preliminary data.</text>
</comment>
<organism evidence="2 3">
    <name type="scientific">Novipirellula artificiosorum</name>
    <dbReference type="NCBI Taxonomy" id="2528016"/>
    <lineage>
        <taxon>Bacteria</taxon>
        <taxon>Pseudomonadati</taxon>
        <taxon>Planctomycetota</taxon>
        <taxon>Planctomycetia</taxon>
        <taxon>Pirellulales</taxon>
        <taxon>Pirellulaceae</taxon>
        <taxon>Novipirellula</taxon>
    </lineage>
</organism>
<evidence type="ECO:0000313" key="2">
    <source>
        <dbReference type="EMBL" id="TWU27919.1"/>
    </source>
</evidence>
<dbReference type="EMBL" id="SJPV01000036">
    <property type="protein sequence ID" value="TWU27919.1"/>
    <property type="molecule type" value="Genomic_DNA"/>
</dbReference>
<sequence>MNLADQVDYDDGEQKNMTDDLNGNDLRSERISQATVRLTGLTSHGPSWRWARAQNLVSKGTARRATDYGPILWQIVNHIGHVRDGLHDQLFGDRIIDVAAVEAIHYDPYRRLAIEARLLARMDPVEVAASVGLHPMIIDDYCDVFFDVMDRLDARSWIVTNIIESKHESVCYRRKALYRAAYFGGQGACDHMLTRMHLLGTTHDLTTLQGRELEQLELLILGEIIAETDRYRLATLKAKFGSLGGRPATTGVTVSQMLENRVTKYLCDTLENKEVTAGQLHPASKPAKQRQRRRSA</sequence>
<evidence type="ECO:0000256" key="1">
    <source>
        <dbReference type="SAM" id="MobiDB-lite"/>
    </source>
</evidence>
<protein>
    <submittedName>
        <fullName evidence="2">Uncharacterized protein</fullName>
    </submittedName>
</protein>
<gene>
    <name evidence="2" type="ORF">Poly41_70380</name>
</gene>
<dbReference type="Proteomes" id="UP000319143">
    <property type="component" value="Unassembled WGS sequence"/>
</dbReference>
<dbReference type="AlphaFoldDB" id="A0A5C6CZ36"/>
<feature type="compositionally biased region" description="Basic residues" evidence="1">
    <location>
        <begin position="287"/>
        <end position="296"/>
    </location>
</feature>
<feature type="region of interest" description="Disordered" evidence="1">
    <location>
        <begin position="1"/>
        <end position="26"/>
    </location>
</feature>
<evidence type="ECO:0000313" key="3">
    <source>
        <dbReference type="Proteomes" id="UP000319143"/>
    </source>
</evidence>
<keyword evidence="3" id="KW-1185">Reference proteome</keyword>
<proteinExistence type="predicted"/>
<accession>A0A5C6CZ36</accession>
<reference evidence="2 3" key="1">
    <citation type="submission" date="2019-02" db="EMBL/GenBank/DDBJ databases">
        <title>Deep-cultivation of Planctomycetes and their phenomic and genomic characterization uncovers novel biology.</title>
        <authorList>
            <person name="Wiegand S."/>
            <person name="Jogler M."/>
            <person name="Boedeker C."/>
            <person name="Pinto D."/>
            <person name="Vollmers J."/>
            <person name="Rivas-Marin E."/>
            <person name="Kohn T."/>
            <person name="Peeters S.H."/>
            <person name="Heuer A."/>
            <person name="Rast P."/>
            <person name="Oberbeckmann S."/>
            <person name="Bunk B."/>
            <person name="Jeske O."/>
            <person name="Meyerdierks A."/>
            <person name="Storesund J.E."/>
            <person name="Kallscheuer N."/>
            <person name="Luecker S."/>
            <person name="Lage O.M."/>
            <person name="Pohl T."/>
            <person name="Merkel B.J."/>
            <person name="Hornburger P."/>
            <person name="Mueller R.-W."/>
            <person name="Bruemmer F."/>
            <person name="Labrenz M."/>
            <person name="Spormann A.M."/>
            <person name="Op Den Camp H."/>
            <person name="Overmann J."/>
            <person name="Amann R."/>
            <person name="Jetten M.S.M."/>
            <person name="Mascher T."/>
            <person name="Medema M.H."/>
            <person name="Devos D.P."/>
            <person name="Kaster A.-K."/>
            <person name="Ovreas L."/>
            <person name="Rohde M."/>
            <person name="Galperin M.Y."/>
            <person name="Jogler C."/>
        </authorList>
    </citation>
    <scope>NUCLEOTIDE SEQUENCE [LARGE SCALE GENOMIC DNA]</scope>
    <source>
        <strain evidence="2 3">Poly41</strain>
    </source>
</reference>
<feature type="region of interest" description="Disordered" evidence="1">
    <location>
        <begin position="277"/>
        <end position="296"/>
    </location>
</feature>